<feature type="region of interest" description="Disordered" evidence="1">
    <location>
        <begin position="1"/>
        <end position="35"/>
    </location>
</feature>
<reference evidence="3 4" key="1">
    <citation type="submission" date="2019-02" db="EMBL/GenBank/DDBJ databases">
        <title>Deep-cultivation of Planctomycetes and their phenomic and genomic characterization uncovers novel biology.</title>
        <authorList>
            <person name="Wiegand S."/>
            <person name="Jogler M."/>
            <person name="Boedeker C."/>
            <person name="Pinto D."/>
            <person name="Vollmers J."/>
            <person name="Rivas-Marin E."/>
            <person name="Kohn T."/>
            <person name="Peeters S.H."/>
            <person name="Heuer A."/>
            <person name="Rast P."/>
            <person name="Oberbeckmann S."/>
            <person name="Bunk B."/>
            <person name="Jeske O."/>
            <person name="Meyerdierks A."/>
            <person name="Storesund J.E."/>
            <person name="Kallscheuer N."/>
            <person name="Luecker S."/>
            <person name="Lage O.M."/>
            <person name="Pohl T."/>
            <person name="Merkel B.J."/>
            <person name="Hornburger P."/>
            <person name="Mueller R.-W."/>
            <person name="Bruemmer F."/>
            <person name="Labrenz M."/>
            <person name="Spormann A.M."/>
            <person name="Op den Camp H."/>
            <person name="Overmann J."/>
            <person name="Amann R."/>
            <person name="Jetten M.S.M."/>
            <person name="Mascher T."/>
            <person name="Medema M.H."/>
            <person name="Devos D.P."/>
            <person name="Kaster A.-K."/>
            <person name="Ovreas L."/>
            <person name="Rohde M."/>
            <person name="Galperin M.Y."/>
            <person name="Jogler C."/>
        </authorList>
    </citation>
    <scope>NUCLEOTIDE SEQUENCE [LARGE SCALE GENOMIC DNA]</scope>
    <source>
        <strain evidence="3 4">K22_7</strain>
    </source>
</reference>
<evidence type="ECO:0000256" key="2">
    <source>
        <dbReference type="SAM" id="Phobius"/>
    </source>
</evidence>
<evidence type="ECO:0000313" key="4">
    <source>
        <dbReference type="Proteomes" id="UP000318538"/>
    </source>
</evidence>
<keyword evidence="2" id="KW-0812">Transmembrane</keyword>
<feature type="transmembrane region" description="Helical" evidence="2">
    <location>
        <begin position="79"/>
        <end position="96"/>
    </location>
</feature>
<gene>
    <name evidence="3" type="ORF">K227x_31340</name>
</gene>
<dbReference type="Proteomes" id="UP000318538">
    <property type="component" value="Chromosome"/>
</dbReference>
<dbReference type="EMBL" id="CP036525">
    <property type="protein sequence ID" value="QDT04739.1"/>
    <property type="molecule type" value="Genomic_DNA"/>
</dbReference>
<organism evidence="3 4">
    <name type="scientific">Rubripirellula lacrimiformis</name>
    <dbReference type="NCBI Taxonomy" id="1930273"/>
    <lineage>
        <taxon>Bacteria</taxon>
        <taxon>Pseudomonadati</taxon>
        <taxon>Planctomycetota</taxon>
        <taxon>Planctomycetia</taxon>
        <taxon>Pirellulales</taxon>
        <taxon>Pirellulaceae</taxon>
        <taxon>Rubripirellula</taxon>
    </lineage>
</organism>
<keyword evidence="2" id="KW-0472">Membrane</keyword>
<accession>A0A517NC90</accession>
<feature type="transmembrane region" description="Helical" evidence="2">
    <location>
        <begin position="108"/>
        <end position="127"/>
    </location>
</feature>
<protein>
    <recommendedName>
        <fullName evidence="5">DUF983 domain-containing protein</fullName>
    </recommendedName>
</protein>
<sequence>MKRTSRLTNRPKRLPDAFPNSEMNPYDAPTSLPAAATSRSDTGLCPVCGAPVRRLALAWPVFRCQTCSNRLIISGSRRSRNLSILTILLLVAGSYIPSEQGFRTGTYSFGAILIYAIMSTFWLHLFGRPKLKAWFGQASPDAINKAREAYLRKTESDAQVGSQTSSD</sequence>
<evidence type="ECO:0000313" key="3">
    <source>
        <dbReference type="EMBL" id="QDT04739.1"/>
    </source>
</evidence>
<name>A0A517NC90_9BACT</name>
<evidence type="ECO:0000256" key="1">
    <source>
        <dbReference type="SAM" id="MobiDB-lite"/>
    </source>
</evidence>
<evidence type="ECO:0008006" key="5">
    <source>
        <dbReference type="Google" id="ProtNLM"/>
    </source>
</evidence>
<feature type="compositionally biased region" description="Basic residues" evidence="1">
    <location>
        <begin position="1"/>
        <end position="12"/>
    </location>
</feature>
<dbReference type="AlphaFoldDB" id="A0A517NC90"/>
<keyword evidence="4" id="KW-1185">Reference proteome</keyword>
<proteinExistence type="predicted"/>
<keyword evidence="2" id="KW-1133">Transmembrane helix</keyword>
<dbReference type="KEGG" id="rlc:K227x_31340"/>